<feature type="compositionally biased region" description="Low complexity" evidence="1">
    <location>
        <begin position="152"/>
        <end position="161"/>
    </location>
</feature>
<feature type="region of interest" description="Disordered" evidence="1">
    <location>
        <begin position="111"/>
        <end position="168"/>
    </location>
</feature>
<evidence type="ECO:0000313" key="2">
    <source>
        <dbReference type="EMBL" id="SCB78451.1"/>
    </source>
</evidence>
<gene>
    <name evidence="2" type="ORF">GA0061071_101426</name>
</gene>
<dbReference type="Proteomes" id="UP000198975">
    <property type="component" value="Unassembled WGS sequence"/>
</dbReference>
<evidence type="ECO:0000256" key="1">
    <source>
        <dbReference type="SAM" id="MobiDB-lite"/>
    </source>
</evidence>
<reference evidence="3" key="1">
    <citation type="submission" date="2016-08" db="EMBL/GenBank/DDBJ databases">
        <authorList>
            <person name="Varghese N."/>
            <person name="Submissions Spin"/>
        </authorList>
    </citation>
    <scope>NUCLEOTIDE SEQUENCE [LARGE SCALE GENOMIC DNA]</scope>
    <source>
        <strain evidence="3">REICA_082</strain>
    </source>
</reference>
<accession>A0A1C3Z7U8</accession>
<dbReference type="OrthoDB" id="6732829at2"/>
<dbReference type="EMBL" id="FMAY01000001">
    <property type="protein sequence ID" value="SCB78451.1"/>
    <property type="molecule type" value="Genomic_DNA"/>
</dbReference>
<keyword evidence="3" id="KW-1185">Reference proteome</keyword>
<organism evidence="2 3">
    <name type="scientific">Kosakonia oryzendophytica</name>
    <dbReference type="NCBI Taxonomy" id="1005665"/>
    <lineage>
        <taxon>Bacteria</taxon>
        <taxon>Pseudomonadati</taxon>
        <taxon>Pseudomonadota</taxon>
        <taxon>Gammaproteobacteria</taxon>
        <taxon>Enterobacterales</taxon>
        <taxon>Enterobacteriaceae</taxon>
        <taxon>Kosakonia</taxon>
    </lineage>
</organism>
<evidence type="ECO:0000313" key="3">
    <source>
        <dbReference type="Proteomes" id="UP000198975"/>
    </source>
</evidence>
<sequence length="1940" mass="215921">MPRHAPPFEKVKRAKYAHPKKRGERRHNRGRRAIAERTLGIPGFASVEDWIRYEFDERDARLAAEAAAAPLPPLPVFRARNLAERLTLMLYVLNVLGTGIPVERARTRQQETGVVKAGPATRKSLSEAEAKVREPAPEAEAEVIAKPEEETTYTPSTYDTSLAPGTASAGDRAAPTYIAMTMLGGAGVATQAARPGISDRIADMTRTTGLLMAAAASQISPRGAAQAVGASALLAGLSYAWYSMFGRSNDENASAYERLAELTGMLTEDERELINSLFPERNAASPVEAVSPFSPGDIAELEAIVAELVEDNIASSAFSSTDSASQQPESTTVMAEEASLAAKSRVKRSHLMAEPKVSRGIRVKKILVDPFVTTEATAPANATASANMTVPANATADPSLRSAYWAEEYKAAKNGTLEKSIFLMLSEGPKPGDRGSLYVPRESFPLADAWFTRMDELQVGTFRQEFQQEIEEESIASIYDPHSGAKSAELPDERWLHLGRYYLQLYRRALYDWGMGLLHMNVEEARDEEVLVQRLETLTNRLNDDWEGNAMDAGELKEYAAKSKKLAERTARLATYSADRPSTDIMKNTSLSFSTDIPASEVFFGQYSLSYVDLIDRSRFSGTFPQYLKIMLISLVDLIRDDTGHVDLVTLYTAWSILTVKRLLHALENDDMVAAYDFAVLDEELNKIIKEHIFLLWNEQTQSKYFELYNESIVEALPLLWAMEARHTSETATSQPATVGNTTVSTEHALLTGVDWENIRQQAEQAEPMPERFSADKYMLDKLKTILDRRIADLTDFLGENILHPDRYMTAFVRESLEMYGLEDKWSDQSIITSRPVVLKAGVGMDVKGKLTTTIPSRSYTLVDIARGVPRRDYGTSYTDDVIEWPSSFPSALKERLGNMGDFADWRIQDEFDLNNPEGGQKARKAYKFMLDRAALAYIDRKNRVSKASQGEYHQRYIDAVESFLKGETKAESVEWHGVTLADVIFIPVSPSLVPKQKKIGVLLSLWNNDYCEVPWPGFAGKVHKEGRGRKVSPGVVIEKYPAIKAFMEKHRTIRTGKALAKVDDSYDYRAEHYDAPAYSMDMTSEVSSSDYYPPFITYAKTPDVLFDKLIDMHRKDLVDLYDDLIYSSAEHKRAVAFELINTLAILSGVLLMVGGVMLGGPALPWVAASLAVTLLGEVVPTAVLASLADDEEERELYIRSMVMAAAFELGGNLAGPAIGGVVKGTRRLARLGNTAVKETLPDLYRVVKEKLVQVMTKTGIRRLRKVPDTVTTISKEARSDLDKVVETLKASDTARPSVKTKPSDKTDAAAGSSKQQTDTGAGAAANNIAGEGLLKQSKTAKKVISKMRELGFKSDIRILTRWKKGSTTDEVINQYFVQGRRGNDRVVVQMFSDNNEFSYIYFDENEWLQTVIKKSKQTDDVTGYYDVKNDADFSELFEEFEPMTEAAGSLPLKDYPVDGVLIYTSQEYKNSVKSTGLDFDDMQEFFEKTLGVEKGAEAETSLSASIRQALKENPELQSSLKSLPFFADVPVNLSQGDLIMKYAALLKEIGPDITKFRPIMQDLALNLRDPTKIKNLTNFYNYELQNSGFQIAAPDFITYKANVGKKWWGRFIPSKNIDKVETAFNKTYTRADQLSALLGQAKASPELRDGILVVLARYLNTPDATILGEAYQRLDELSSRLYQQAHYHVKETKLSRVVPVTASEGDISQTVAFVYERDPSARIMLVFPTVLEEKGIKNTLLHEMTHRAIGSEDYAYIADLGKKFPNLKQHHFRFGESRWESFSPHATLGRTAQTSAEYLVNELPPLNTLDRAIAQARALFLAMERAYTKMNNADSLVVLINELLSSFKFKWVGDEKTGHWAITLATGSRTRRSVDEEDAFMKELVDNLTATQLAQALDFSVAGIFTDEEIKKFGLELTDSAGTNTTLAMNTTQAITPDA</sequence>
<feature type="region of interest" description="Disordered" evidence="1">
    <location>
        <begin position="1293"/>
        <end position="1323"/>
    </location>
</feature>
<name>A0A1C3Z7U8_9ENTR</name>
<protein>
    <submittedName>
        <fullName evidence="2">Uncharacterized protein</fullName>
    </submittedName>
</protein>
<proteinExistence type="predicted"/>
<dbReference type="RefSeq" id="WP_139109639.1">
    <property type="nucleotide sequence ID" value="NZ_FMAY01000001.1"/>
</dbReference>
<feature type="compositionally biased region" description="Basic and acidic residues" evidence="1">
    <location>
        <begin position="124"/>
        <end position="136"/>
    </location>
</feature>